<comment type="subunit">
    <text evidence="2">Homodimer; disulfide-linked.</text>
</comment>
<evidence type="ECO:0000256" key="4">
    <source>
        <dbReference type="ARBA" id="ARBA00023157"/>
    </source>
</evidence>
<dbReference type="Proteomes" id="UP000284706">
    <property type="component" value="Unassembled WGS sequence"/>
</dbReference>
<dbReference type="STRING" id="231916.A0A409WKS4"/>
<proteinExistence type="inferred from homology"/>
<evidence type="ECO:0000313" key="6">
    <source>
        <dbReference type="EMBL" id="PPQ79092.1"/>
    </source>
</evidence>
<evidence type="ECO:0000256" key="5">
    <source>
        <dbReference type="SAM" id="SignalP"/>
    </source>
</evidence>
<dbReference type="PANTHER" id="PTHR11245">
    <property type="entry name" value="STANNIOCALCIN"/>
    <property type="match status" value="1"/>
</dbReference>
<evidence type="ECO:0000256" key="2">
    <source>
        <dbReference type="ARBA" id="ARBA00011748"/>
    </source>
</evidence>
<dbReference type="InterPro" id="IPR004978">
    <property type="entry name" value="Stanniocalcin"/>
</dbReference>
<comment type="similarity">
    <text evidence="1">Belongs to the stanniocalcin family.</text>
</comment>
<evidence type="ECO:0000256" key="1">
    <source>
        <dbReference type="ARBA" id="ARBA00008693"/>
    </source>
</evidence>
<accession>A0A409WKS4</accession>
<keyword evidence="4" id="KW-1015">Disulfide bond</keyword>
<evidence type="ECO:0000256" key="3">
    <source>
        <dbReference type="ARBA" id="ARBA00022702"/>
    </source>
</evidence>
<evidence type="ECO:0008006" key="8">
    <source>
        <dbReference type="Google" id="ProtNLM"/>
    </source>
</evidence>
<dbReference type="InParanoid" id="A0A409WKS4"/>
<comment type="caution">
    <text evidence="6">The sequence shown here is derived from an EMBL/GenBank/DDBJ whole genome shotgun (WGS) entry which is preliminary data.</text>
</comment>
<dbReference type="EMBL" id="NHYE01005022">
    <property type="protein sequence ID" value="PPQ79092.1"/>
    <property type="molecule type" value="Genomic_DNA"/>
</dbReference>
<dbReference type="AlphaFoldDB" id="A0A409WKS4"/>
<name>A0A409WKS4_9AGAR</name>
<organism evidence="6 7">
    <name type="scientific">Gymnopilus dilepis</name>
    <dbReference type="NCBI Taxonomy" id="231916"/>
    <lineage>
        <taxon>Eukaryota</taxon>
        <taxon>Fungi</taxon>
        <taxon>Dikarya</taxon>
        <taxon>Basidiomycota</taxon>
        <taxon>Agaricomycotina</taxon>
        <taxon>Agaricomycetes</taxon>
        <taxon>Agaricomycetidae</taxon>
        <taxon>Agaricales</taxon>
        <taxon>Agaricineae</taxon>
        <taxon>Hymenogastraceae</taxon>
        <taxon>Gymnopilus</taxon>
    </lineage>
</organism>
<keyword evidence="3" id="KW-0372">Hormone</keyword>
<protein>
    <recommendedName>
        <fullName evidence="8">Chitin-binding type-2 domain-containing protein</fullName>
    </recommendedName>
</protein>
<dbReference type="Pfam" id="PF03298">
    <property type="entry name" value="Stanniocalcin"/>
    <property type="match status" value="1"/>
</dbReference>
<dbReference type="GO" id="GO:0005179">
    <property type="term" value="F:hormone activity"/>
    <property type="evidence" value="ECO:0007669"/>
    <property type="project" value="UniProtKB-KW"/>
</dbReference>
<dbReference type="GO" id="GO:0005615">
    <property type="term" value="C:extracellular space"/>
    <property type="evidence" value="ECO:0007669"/>
    <property type="project" value="TreeGrafter"/>
</dbReference>
<evidence type="ECO:0000313" key="7">
    <source>
        <dbReference type="Proteomes" id="UP000284706"/>
    </source>
</evidence>
<feature type="signal peptide" evidence="5">
    <location>
        <begin position="1"/>
        <end position="25"/>
    </location>
</feature>
<keyword evidence="5" id="KW-0732">Signal</keyword>
<keyword evidence="7" id="KW-1185">Reference proteome</keyword>
<reference evidence="6 7" key="1">
    <citation type="journal article" date="2018" name="Evol. Lett.">
        <title>Horizontal gene cluster transfer increased hallucinogenic mushroom diversity.</title>
        <authorList>
            <person name="Reynolds H.T."/>
            <person name="Vijayakumar V."/>
            <person name="Gluck-Thaler E."/>
            <person name="Korotkin H.B."/>
            <person name="Matheny P.B."/>
            <person name="Slot J.C."/>
        </authorList>
    </citation>
    <scope>NUCLEOTIDE SEQUENCE [LARGE SCALE GENOMIC DNA]</scope>
    <source>
        <strain evidence="6 7">SRW20</strain>
    </source>
</reference>
<gene>
    <name evidence="6" type="ORF">CVT26_004052</name>
</gene>
<sequence length="208" mass="23080">MPLPYRPILFTFSVLVASLCYFVSRSSHYESFYKRDVEAIQSNAQVSPSNSSNNATDLCANPPRGHCEFYRACLESKFHCGPDGYPLGYGEKFCQKFQADQAELSTAGREWMLDTMQCLQRALVPEAESPTGADQAKSCDDLKEKAFASHAPCYIDNGLCTLSPVDWEHIVAIIGLQTLLGSWDALKETLEAAEGCLYFYAFLVASKL</sequence>
<dbReference type="GO" id="GO:0006874">
    <property type="term" value="P:intracellular calcium ion homeostasis"/>
    <property type="evidence" value="ECO:0007669"/>
    <property type="project" value="TreeGrafter"/>
</dbReference>
<feature type="chain" id="PRO_5019121292" description="Chitin-binding type-2 domain-containing protein" evidence="5">
    <location>
        <begin position="26"/>
        <end position="208"/>
    </location>
</feature>
<dbReference type="OrthoDB" id="2251794at2759"/>
<dbReference type="PANTHER" id="PTHR11245:SF6">
    <property type="entry name" value="DUF19 DOMAIN-CONTAINING PROTEIN"/>
    <property type="match status" value="1"/>
</dbReference>